<keyword evidence="15 16" id="KW-0275">Fatty acid biosynthesis</keyword>
<dbReference type="GO" id="GO:0004768">
    <property type="term" value="F:stearoyl-CoA 9-desaturase activity"/>
    <property type="evidence" value="ECO:0007669"/>
    <property type="project" value="UniProtKB-UniRule"/>
</dbReference>
<protein>
    <recommendedName>
        <fullName evidence="16">Acyl-CoA desaturase</fullName>
        <ecNumber evidence="16">1.14.19.1</ecNumber>
    </recommendedName>
</protein>
<dbReference type="PRINTS" id="PR00363">
    <property type="entry name" value="CYTOCHROMEB5"/>
</dbReference>
<evidence type="ECO:0000256" key="8">
    <source>
        <dbReference type="ARBA" id="ARBA00022832"/>
    </source>
</evidence>
<evidence type="ECO:0000256" key="1">
    <source>
        <dbReference type="ARBA" id="ARBA00004141"/>
    </source>
</evidence>
<feature type="transmembrane region" description="Helical" evidence="17">
    <location>
        <begin position="64"/>
        <end position="85"/>
    </location>
</feature>
<dbReference type="Pfam" id="PF00487">
    <property type="entry name" value="FA_desaturase"/>
    <property type="match status" value="1"/>
</dbReference>
<dbReference type="FunFam" id="3.10.120.10:FF:000004">
    <property type="entry name" value="Acyl-CoA desaturase"/>
    <property type="match status" value="1"/>
</dbReference>
<evidence type="ECO:0000259" key="18">
    <source>
        <dbReference type="PROSITE" id="PS50255"/>
    </source>
</evidence>
<reference evidence="19 20" key="1">
    <citation type="submission" date="2020-03" db="EMBL/GenBank/DDBJ databases">
        <title>Draft Genome Sequence of Cudoniella acicularis.</title>
        <authorList>
            <person name="Buettner E."/>
            <person name="Kellner H."/>
        </authorList>
    </citation>
    <scope>NUCLEOTIDE SEQUENCE [LARGE SCALE GENOMIC DNA]</scope>
    <source>
        <strain evidence="19 20">DSM 108380</strain>
    </source>
</reference>
<gene>
    <name evidence="19" type="ORF">G7Y89_g5871</name>
</gene>
<dbReference type="PRINTS" id="PR00075">
    <property type="entry name" value="FACDDSATRASE"/>
</dbReference>
<evidence type="ECO:0000256" key="4">
    <source>
        <dbReference type="ARBA" id="ARBA00022516"/>
    </source>
</evidence>
<dbReference type="GO" id="GO:0006636">
    <property type="term" value="P:unsaturated fatty acid biosynthetic process"/>
    <property type="evidence" value="ECO:0007669"/>
    <property type="project" value="UniProtKB-UniRule"/>
</dbReference>
<keyword evidence="6 17" id="KW-0812">Transmembrane</keyword>
<dbReference type="SUPFAM" id="SSF55856">
    <property type="entry name" value="Cytochrome b5-like heme/steroid binding domain"/>
    <property type="match status" value="1"/>
</dbReference>
<dbReference type="InterPro" id="IPR009160">
    <property type="entry name" value="Acyl-CoA_deSatase_haem/ster-bd"/>
</dbReference>
<dbReference type="GO" id="GO:0005789">
    <property type="term" value="C:endoplasmic reticulum membrane"/>
    <property type="evidence" value="ECO:0007669"/>
    <property type="project" value="TreeGrafter"/>
</dbReference>
<keyword evidence="3 16" id="KW-0813">Transport</keyword>
<evidence type="ECO:0000256" key="6">
    <source>
        <dbReference type="ARBA" id="ARBA00022692"/>
    </source>
</evidence>
<keyword evidence="13 16" id="KW-0443">Lipid metabolism</keyword>
<evidence type="ECO:0000256" key="17">
    <source>
        <dbReference type="SAM" id="Phobius"/>
    </source>
</evidence>
<keyword evidence="12 16" id="KW-0408">Iron</keyword>
<evidence type="ECO:0000256" key="7">
    <source>
        <dbReference type="ARBA" id="ARBA00022723"/>
    </source>
</evidence>
<name>A0A8H4RNA1_9HELO</name>
<evidence type="ECO:0000256" key="14">
    <source>
        <dbReference type="ARBA" id="ARBA00023136"/>
    </source>
</evidence>
<evidence type="ECO:0000256" key="10">
    <source>
        <dbReference type="ARBA" id="ARBA00022989"/>
    </source>
</evidence>
<evidence type="ECO:0000256" key="11">
    <source>
        <dbReference type="ARBA" id="ARBA00023002"/>
    </source>
</evidence>
<dbReference type="PROSITE" id="PS50255">
    <property type="entry name" value="CYTOCHROME_B5_2"/>
    <property type="match status" value="1"/>
</dbReference>
<dbReference type="InterPro" id="IPR001199">
    <property type="entry name" value="Cyt_B5-like_heme/steroid-bd"/>
</dbReference>
<keyword evidence="7 16" id="KW-0479">Metal-binding</keyword>
<dbReference type="AlphaFoldDB" id="A0A8H4RNA1"/>
<dbReference type="CDD" id="cd03505">
    <property type="entry name" value="Delta9-FADS-like"/>
    <property type="match status" value="1"/>
</dbReference>
<accession>A0A8H4RNA1</accession>
<evidence type="ECO:0000256" key="5">
    <source>
        <dbReference type="ARBA" id="ARBA00022617"/>
    </source>
</evidence>
<feature type="transmembrane region" description="Helical" evidence="17">
    <location>
        <begin position="97"/>
        <end position="116"/>
    </location>
</feature>
<sequence>MAADKEPVSHDKPAMLPSVHITDLPFTMSNWHKQIEWVNVIFVIGIQLCGFIAAYYTPLQAKTLIWALFYYFLTGLGITAGYHRLWSHTSYSASPPLQLFLALVGGGAIQGSIRWWSRNHRAHHRYTDTLKDPYSVQKGILYSHMGWLIYKQNPKKIGRVDISDLNDDRLVVWQHKNFVFVALFMAFTFPMMVAGLGWGDWAGGLIYAGIIRLFVVQQATFCVNSLAHWLGDQPFDDRNSPRDHVITALVTLGEGYHNFHHEFPSDYRNAIEWHQYDPTKWCIALWKTVGLASNLQRFPGNEIEKGRVQQLQKKIDEQRGRLDWGIPLEDLPLIEWDDYVERCKDGHALAAVAGVIHDVSNFVKEHPGGKALISSAIGKDATAIFNGGVYDHSNAAHNLLSTMRVGVLRGGVEVEIYKRRNAQSGGKGLPMMKSIY</sequence>
<dbReference type="InterPro" id="IPR001522">
    <property type="entry name" value="FADS-1_CS"/>
</dbReference>
<dbReference type="EC" id="1.14.19.1" evidence="16"/>
<evidence type="ECO:0000256" key="16">
    <source>
        <dbReference type="PIRNR" id="PIRNR000345"/>
    </source>
</evidence>
<keyword evidence="9 16" id="KW-0249">Electron transport</keyword>
<evidence type="ECO:0000256" key="15">
    <source>
        <dbReference type="ARBA" id="ARBA00023160"/>
    </source>
</evidence>
<dbReference type="GO" id="GO:0020037">
    <property type="term" value="F:heme binding"/>
    <property type="evidence" value="ECO:0007669"/>
    <property type="project" value="InterPro"/>
</dbReference>
<keyword evidence="14 17" id="KW-0472">Membrane</keyword>
<keyword evidence="8 16" id="KW-0276">Fatty acid metabolism</keyword>
<dbReference type="PROSITE" id="PS00191">
    <property type="entry name" value="CYTOCHROME_B5_1"/>
    <property type="match status" value="1"/>
</dbReference>
<dbReference type="SMART" id="SM01117">
    <property type="entry name" value="Cyt-b5"/>
    <property type="match status" value="1"/>
</dbReference>
<evidence type="ECO:0000256" key="13">
    <source>
        <dbReference type="ARBA" id="ARBA00023098"/>
    </source>
</evidence>
<feature type="transmembrane region" description="Helical" evidence="17">
    <location>
        <begin position="178"/>
        <end position="199"/>
    </location>
</feature>
<comment type="similarity">
    <text evidence="2 16">Belongs to the fatty acid desaturase type 1 family.</text>
</comment>
<keyword evidence="4 16" id="KW-0444">Lipid biosynthesis</keyword>
<keyword evidence="11 16" id="KW-0560">Oxidoreductase</keyword>
<keyword evidence="20" id="KW-1185">Reference proteome</keyword>
<comment type="cofactor">
    <cofactor evidence="16">
        <name>Fe(2+)</name>
        <dbReference type="ChEBI" id="CHEBI:29033"/>
    </cofactor>
    <text evidence="16">Expected to bind 2 Fe(2+) ions per subunit.</text>
</comment>
<feature type="transmembrane region" description="Helical" evidence="17">
    <location>
        <begin position="37"/>
        <end position="57"/>
    </location>
</feature>
<dbReference type="GO" id="GO:0005506">
    <property type="term" value="F:iron ion binding"/>
    <property type="evidence" value="ECO:0007669"/>
    <property type="project" value="TreeGrafter"/>
</dbReference>
<dbReference type="InterPro" id="IPR036400">
    <property type="entry name" value="Cyt_B5-like_heme/steroid_sf"/>
</dbReference>
<comment type="catalytic activity">
    <reaction evidence="16">
        <text>octadecanoyl-CoA + 2 Fe(II)-[cytochrome b5] + O2 + 2 H(+) = (9Z)-octadecenoyl-CoA + 2 Fe(III)-[cytochrome b5] + 2 H2O</text>
        <dbReference type="Rhea" id="RHEA:19721"/>
        <dbReference type="Rhea" id="RHEA-COMP:10438"/>
        <dbReference type="Rhea" id="RHEA-COMP:10439"/>
        <dbReference type="ChEBI" id="CHEBI:15377"/>
        <dbReference type="ChEBI" id="CHEBI:15378"/>
        <dbReference type="ChEBI" id="CHEBI:15379"/>
        <dbReference type="ChEBI" id="CHEBI:29033"/>
        <dbReference type="ChEBI" id="CHEBI:29034"/>
        <dbReference type="ChEBI" id="CHEBI:57387"/>
        <dbReference type="ChEBI" id="CHEBI:57394"/>
        <dbReference type="EC" id="1.14.19.1"/>
    </reaction>
</comment>
<dbReference type="PROSITE" id="PS00476">
    <property type="entry name" value="FATTY_ACID_DESATUR_1"/>
    <property type="match status" value="1"/>
</dbReference>
<organism evidence="19 20">
    <name type="scientific">Cudoniella acicularis</name>
    <dbReference type="NCBI Taxonomy" id="354080"/>
    <lineage>
        <taxon>Eukaryota</taxon>
        <taxon>Fungi</taxon>
        <taxon>Dikarya</taxon>
        <taxon>Ascomycota</taxon>
        <taxon>Pezizomycotina</taxon>
        <taxon>Leotiomycetes</taxon>
        <taxon>Helotiales</taxon>
        <taxon>Tricladiaceae</taxon>
        <taxon>Cudoniella</taxon>
    </lineage>
</organism>
<dbReference type="Gene3D" id="3.10.120.10">
    <property type="entry name" value="Cytochrome b5-like heme/steroid binding domain"/>
    <property type="match status" value="1"/>
</dbReference>
<dbReference type="PIRSF" id="PIRSF000345">
    <property type="entry name" value="OLE1"/>
    <property type="match status" value="1"/>
</dbReference>
<dbReference type="Pfam" id="PF00173">
    <property type="entry name" value="Cyt-b5"/>
    <property type="match status" value="1"/>
</dbReference>
<dbReference type="Proteomes" id="UP000566819">
    <property type="component" value="Unassembled WGS sequence"/>
</dbReference>
<keyword evidence="10 17" id="KW-1133">Transmembrane helix</keyword>
<feature type="domain" description="Cytochrome b5 heme-binding" evidence="18">
    <location>
        <begin position="331"/>
        <end position="409"/>
    </location>
</feature>
<evidence type="ECO:0000256" key="3">
    <source>
        <dbReference type="ARBA" id="ARBA00022448"/>
    </source>
</evidence>
<evidence type="ECO:0000256" key="12">
    <source>
        <dbReference type="ARBA" id="ARBA00023004"/>
    </source>
</evidence>
<comment type="subcellular location">
    <subcellularLocation>
        <location evidence="1">Membrane</location>
        <topology evidence="1">Multi-pass membrane protein</topology>
    </subcellularLocation>
</comment>
<evidence type="ECO:0000256" key="2">
    <source>
        <dbReference type="ARBA" id="ARBA00009295"/>
    </source>
</evidence>
<comment type="caution">
    <text evidence="19">The sequence shown here is derived from an EMBL/GenBank/DDBJ whole genome shotgun (WGS) entry which is preliminary data.</text>
</comment>
<dbReference type="InterPro" id="IPR015876">
    <property type="entry name" value="Acyl-CoA_DS"/>
</dbReference>
<dbReference type="EMBL" id="JAAMPI010000363">
    <property type="protein sequence ID" value="KAF4632253.1"/>
    <property type="molecule type" value="Genomic_DNA"/>
</dbReference>
<keyword evidence="5 16" id="KW-0349">Heme</keyword>
<evidence type="ECO:0000256" key="9">
    <source>
        <dbReference type="ARBA" id="ARBA00022982"/>
    </source>
</evidence>
<dbReference type="InterPro" id="IPR018506">
    <property type="entry name" value="Cyt_B5_heme-BS"/>
</dbReference>
<proteinExistence type="inferred from homology"/>
<evidence type="ECO:0000313" key="20">
    <source>
        <dbReference type="Proteomes" id="UP000566819"/>
    </source>
</evidence>
<dbReference type="PANTHER" id="PTHR11351">
    <property type="entry name" value="ACYL-COA DESATURASE"/>
    <property type="match status" value="1"/>
</dbReference>
<comment type="function">
    <text evidence="16">Stearoyl-CoA desaturase that utilizes O(2) and electrons from reduced cytochrome b5 to introduce the first double bond into saturated fatty acyl-CoA substrates.</text>
</comment>
<dbReference type="InterPro" id="IPR005804">
    <property type="entry name" value="FA_desaturase_dom"/>
</dbReference>
<dbReference type="OrthoDB" id="10260134at2759"/>
<evidence type="ECO:0000313" key="19">
    <source>
        <dbReference type="EMBL" id="KAF4632253.1"/>
    </source>
</evidence>
<dbReference type="PANTHER" id="PTHR11351:SF31">
    <property type="entry name" value="DESATURASE 1, ISOFORM A-RELATED"/>
    <property type="match status" value="1"/>
</dbReference>